<dbReference type="NCBIfam" id="TIGR04183">
    <property type="entry name" value="Por_Secre_tail"/>
    <property type="match status" value="1"/>
</dbReference>
<evidence type="ECO:0000313" key="9">
    <source>
        <dbReference type="EMBL" id="KAA3766326.1"/>
    </source>
</evidence>
<dbReference type="PRINTS" id="PR00797">
    <property type="entry name" value="STREPTOPAIN"/>
</dbReference>
<dbReference type="RefSeq" id="WP_130059275.1">
    <property type="nucleotide sequence ID" value="NZ_JADNPJ010000011.1"/>
</dbReference>
<comment type="caution">
    <text evidence="9">The sequence shown here is derived from an EMBL/GenBank/DDBJ whole genome shotgun (WGS) entry which is preliminary data.</text>
</comment>
<feature type="domain" description="Spi protease inhibitor" evidence="8">
    <location>
        <begin position="20"/>
        <end position="131"/>
    </location>
</feature>
<sequence>MRKYYAFLLFLSFFFQNLCAKQITLEEAFGLANRFFASVTSDRGSNTRTTSSVLTLAYTSVIPADSKDTRAVSSLGLPTYYVFNADNNRGFVIVAADDRARSILAYSLTGSFGLENQPLQVRQWLSGYDIEIARLSEVSSVPEIAGMVSPYAGDITTRTMTTSVVEPLLGDIVWNQDTPFNNECPFDKNYSMTAPVGCVATAAAQIMKYYNYPLKGKGTKTYTCKILNKRLSVDFSNTTYDWVNMLSDYNGKYSEAQAKAAAILSYHVGVSCNMDYSVEGSGATAKDIATGLKNYFSYDNNLEYIERTHFNESDWSDFLKAELNEKRPILYFGEGPSGGHAFVCDGYDVNGFFHFNWGWGGISNGYYQISALEPQDLGIGSGMGAYNHYQAILIGIQPPNESSTHLARVQLNGTFNMQETETAREGTNKATIGFFNYGLQSFTGEVILGLYKDETLLTVLSSTAVTKLSPLGGGTKGFTFDEFSIPSSIENGTYRLLVAQKENGVSNYTIMLTPVNYPNYHIVEVTDNKVSYVKPEFEPLLSMVKKPEIISTKLYKGRKATFRVTVKNDGEEFYSYMGILLQKKSLDEEKERQYVGMFPTRIPKGATRTFEYSTDAIEVSPGDYDVVVVCDVDNAWSNRWWDAIGPNEFKVTDATILDEPADPVYKLWSSVTAVAQDGSNNIYPNSNIVVTSKIKNSGGYGDGSFALIFFTDQNQVVGNSNVVELSLEKNETKEIQIVHRLTYPVGQYGVLLASVDGQYADALLPEFLNRTTFRIIQDTGIEETVVETSVLSCYEDQDILCLEADCEIETVKMIDISGRVVRSVSVTGDKTEIQIGDLPSGLYMIQAGTTQGIRHCKWMKK</sequence>
<feature type="signal peptide" evidence="7">
    <location>
        <begin position="1"/>
        <end position="20"/>
    </location>
</feature>
<keyword evidence="2" id="KW-0645">Protease</keyword>
<dbReference type="GO" id="GO:0008234">
    <property type="term" value="F:cysteine-type peptidase activity"/>
    <property type="evidence" value="ECO:0007669"/>
    <property type="project" value="UniProtKB-KW"/>
</dbReference>
<keyword evidence="5" id="KW-0788">Thiol protease</keyword>
<evidence type="ECO:0000256" key="7">
    <source>
        <dbReference type="SAM" id="SignalP"/>
    </source>
</evidence>
<dbReference type="Proteomes" id="UP000422221">
    <property type="component" value="Unassembled WGS sequence"/>
</dbReference>
<dbReference type="InterPro" id="IPR038765">
    <property type="entry name" value="Papain-like_cys_pep_sf"/>
</dbReference>
<gene>
    <name evidence="9" type="ORF">F3F73_09205</name>
</gene>
<dbReference type="AlphaFoldDB" id="A0A7J4XJT9"/>
<evidence type="ECO:0000256" key="2">
    <source>
        <dbReference type="ARBA" id="ARBA00022670"/>
    </source>
</evidence>
<dbReference type="SUPFAM" id="SSF54001">
    <property type="entry name" value="Cysteine proteinases"/>
    <property type="match status" value="1"/>
</dbReference>
<feature type="chain" id="PRO_5029718000" evidence="7">
    <location>
        <begin position="21"/>
        <end position="861"/>
    </location>
</feature>
<proteinExistence type="inferred from homology"/>
<evidence type="ECO:0000313" key="10">
    <source>
        <dbReference type="Proteomes" id="UP000422221"/>
    </source>
</evidence>
<reference evidence="9 10" key="1">
    <citation type="journal article" date="2019" name="Nat. Med.">
        <title>A library of human gut bacterial isolates paired with longitudinal multiomics data enables mechanistic microbiome research.</title>
        <authorList>
            <person name="Poyet M."/>
            <person name="Groussin M."/>
            <person name="Gibbons S.M."/>
            <person name="Avila-Pacheco J."/>
            <person name="Jiang X."/>
            <person name="Kearney S.M."/>
            <person name="Perrotta A.R."/>
            <person name="Berdy B."/>
            <person name="Zhao S."/>
            <person name="Lieberman T.D."/>
            <person name="Swanson P.K."/>
            <person name="Smith M."/>
            <person name="Roesemann S."/>
            <person name="Alexander J.E."/>
            <person name="Rich S.A."/>
            <person name="Livny J."/>
            <person name="Vlamakis H."/>
            <person name="Clish C."/>
            <person name="Bullock K."/>
            <person name="Deik A."/>
            <person name="Scott J."/>
            <person name="Pierce K.A."/>
            <person name="Xavier R.J."/>
            <person name="Alm E.J."/>
        </authorList>
    </citation>
    <scope>NUCLEOTIDE SEQUENCE [LARGE SCALE GENOMIC DNA]</scope>
    <source>
        <strain evidence="9 10">BIOML-A10</strain>
    </source>
</reference>
<feature type="active site" description="Proton acceptor" evidence="6">
    <location>
        <position position="340"/>
    </location>
</feature>
<protein>
    <submittedName>
        <fullName evidence="9">T9SS type A sorting domain-containing protein</fullName>
    </submittedName>
</protein>
<dbReference type="InterPro" id="IPR044934">
    <property type="entry name" value="Streptopain_sf"/>
</dbReference>
<evidence type="ECO:0000256" key="1">
    <source>
        <dbReference type="ARBA" id="ARBA00009693"/>
    </source>
</evidence>
<dbReference type="Gene3D" id="3.90.70.50">
    <property type="entry name" value="Peptidase C10, streptopain"/>
    <property type="match status" value="2"/>
</dbReference>
<dbReference type="EMBL" id="VWMK01000007">
    <property type="protein sequence ID" value="KAA3766326.1"/>
    <property type="molecule type" value="Genomic_DNA"/>
</dbReference>
<dbReference type="GO" id="GO:0006508">
    <property type="term" value="P:proteolysis"/>
    <property type="evidence" value="ECO:0007669"/>
    <property type="project" value="UniProtKB-KW"/>
</dbReference>
<evidence type="ECO:0000259" key="8">
    <source>
        <dbReference type="Pfam" id="PF13734"/>
    </source>
</evidence>
<organism evidence="9 10">
    <name type="scientific">Bacteroides salyersiae</name>
    <dbReference type="NCBI Taxonomy" id="291644"/>
    <lineage>
        <taxon>Bacteria</taxon>
        <taxon>Pseudomonadati</taxon>
        <taxon>Bacteroidota</taxon>
        <taxon>Bacteroidia</taxon>
        <taxon>Bacteroidales</taxon>
        <taxon>Bacteroidaceae</taxon>
        <taxon>Bacteroides</taxon>
    </lineage>
</organism>
<dbReference type="InterPro" id="IPR000200">
    <property type="entry name" value="Peptidase_C10"/>
</dbReference>
<keyword evidence="3 7" id="KW-0732">Signal</keyword>
<feature type="active site" description="Nucleophile" evidence="6">
    <location>
        <position position="198"/>
    </location>
</feature>
<comment type="similarity">
    <text evidence="1">Belongs to the peptidase C10 family.</text>
</comment>
<dbReference type="InterPro" id="IPR025896">
    <property type="entry name" value="Spi_Prtas-inh"/>
</dbReference>
<name>A0A7J4XJT9_9BACE</name>
<dbReference type="Pfam" id="PF01640">
    <property type="entry name" value="Peptidase_C10"/>
    <property type="match status" value="1"/>
</dbReference>
<evidence type="ECO:0000256" key="3">
    <source>
        <dbReference type="ARBA" id="ARBA00022729"/>
    </source>
</evidence>
<evidence type="ECO:0000256" key="6">
    <source>
        <dbReference type="PIRSR" id="PIRSR600200-1"/>
    </source>
</evidence>
<dbReference type="InterPro" id="IPR026444">
    <property type="entry name" value="Secre_tail"/>
</dbReference>
<evidence type="ECO:0000256" key="5">
    <source>
        <dbReference type="ARBA" id="ARBA00022807"/>
    </source>
</evidence>
<accession>A0A7J4XJT9</accession>
<dbReference type="Pfam" id="PF13734">
    <property type="entry name" value="Inhibitor_I69"/>
    <property type="match status" value="1"/>
</dbReference>
<keyword evidence="4" id="KW-0378">Hydrolase</keyword>
<evidence type="ECO:0000256" key="4">
    <source>
        <dbReference type="ARBA" id="ARBA00022801"/>
    </source>
</evidence>